<accession>A0A9P4YV94</accession>
<gene>
    <name evidence="4" type="ORF">GMORB2_6442</name>
</gene>
<evidence type="ECO:0000313" key="4">
    <source>
        <dbReference type="EMBL" id="KAF4123741.1"/>
    </source>
</evidence>
<evidence type="ECO:0008006" key="6">
    <source>
        <dbReference type="Google" id="ProtNLM"/>
    </source>
</evidence>
<dbReference type="InterPro" id="IPR019350">
    <property type="entry name" value="RNA_pol_I-sp_TIF_RRN6-like"/>
</dbReference>
<feature type="compositionally biased region" description="Low complexity" evidence="1">
    <location>
        <begin position="985"/>
        <end position="1001"/>
    </location>
</feature>
<feature type="domain" description="RRN6 beta-propeller" evidence="2">
    <location>
        <begin position="116"/>
        <end position="508"/>
    </location>
</feature>
<dbReference type="EMBL" id="JAANYQ010000006">
    <property type="protein sequence ID" value="KAF4123741.1"/>
    <property type="molecule type" value="Genomic_DNA"/>
</dbReference>
<dbReference type="Proteomes" id="UP000749293">
    <property type="component" value="Unassembled WGS sequence"/>
</dbReference>
<dbReference type="InterPro" id="IPR048536">
    <property type="entry name" value="Rrn6_K-rich"/>
</dbReference>
<proteinExistence type="predicted"/>
<feature type="domain" description="RRN6 K-rich C-terminal" evidence="3">
    <location>
        <begin position="898"/>
        <end position="1033"/>
    </location>
</feature>
<dbReference type="GO" id="GO:0042790">
    <property type="term" value="P:nucleolar large rRNA transcription by RNA polymerase I"/>
    <property type="evidence" value="ECO:0007669"/>
    <property type="project" value="TreeGrafter"/>
</dbReference>
<name>A0A9P4YV94_9HYPO</name>
<dbReference type="GO" id="GO:0001179">
    <property type="term" value="F:RNA polymerase I general transcription initiation factor binding"/>
    <property type="evidence" value="ECO:0007669"/>
    <property type="project" value="TreeGrafter"/>
</dbReference>
<feature type="compositionally biased region" description="Low complexity" evidence="1">
    <location>
        <begin position="957"/>
        <end position="968"/>
    </location>
</feature>
<dbReference type="InterPro" id="IPR048535">
    <property type="entry name" value="RRN6_beta-prop"/>
</dbReference>
<dbReference type="Pfam" id="PF20639">
    <property type="entry name" value="Rrn6_K-rich"/>
    <property type="match status" value="1"/>
</dbReference>
<evidence type="ECO:0000259" key="2">
    <source>
        <dbReference type="Pfam" id="PF10214"/>
    </source>
</evidence>
<dbReference type="GO" id="GO:0001163">
    <property type="term" value="F:RNA polymerase I transcription regulatory region sequence-specific DNA binding"/>
    <property type="evidence" value="ECO:0007669"/>
    <property type="project" value="TreeGrafter"/>
</dbReference>
<keyword evidence="5" id="KW-1185">Reference proteome</keyword>
<organism evidence="4 5">
    <name type="scientific">Geosmithia morbida</name>
    <dbReference type="NCBI Taxonomy" id="1094350"/>
    <lineage>
        <taxon>Eukaryota</taxon>
        <taxon>Fungi</taxon>
        <taxon>Dikarya</taxon>
        <taxon>Ascomycota</taxon>
        <taxon>Pezizomycotina</taxon>
        <taxon>Sordariomycetes</taxon>
        <taxon>Hypocreomycetidae</taxon>
        <taxon>Hypocreales</taxon>
        <taxon>Bionectriaceae</taxon>
        <taxon>Geosmithia</taxon>
    </lineage>
</organism>
<dbReference type="GeneID" id="55972667"/>
<evidence type="ECO:0000313" key="5">
    <source>
        <dbReference type="Proteomes" id="UP000749293"/>
    </source>
</evidence>
<sequence length="1034" mass="115225">MADARQFADLRFGHVGRLTYLPRDDRTTGQPGSLHTTRLTSNQPCFKQVGSSTELFPASRSELPEPTHSHLWAERNLQTRWLLKSHPEAFMGNPELATLLREDDERFRRLDGASSTRSVLAMGEMLDSSTAYRPTVAPVLATATGESGELLRLVRVEDTRWGWGDSTGTTLHLSVIDPVDHEDEVLWASDGLPISQVKFAASLSIRWLLVQKQTSTTILYPEYNKVPRSESRSYRNSRQALSRINPTPLLALSHRNTGGNAHSDVAFNPPGDDRSPQLCIVDECGYWTLWNVLAYSRTDRKKLRLSLSKCGHIWEGALAAIPSRPLYPAEKHGVLFAGKSGAEDFWDDDTFFHDSGERREAPRRSTHLVLWNSEQFEVVDIESNSPLPRIANFSTAKSKFGHIIDIRLSPIDQRHIFMLTTQFIVWIDVTASSRPGSSPQPAIILTCPHRMENSAGLRMSVSSSTGVEGEVPMVFVSSTTDHQVSVHWFNLDPRNKLAQWHSQIAYIMQCSAKEESKSFALQEISFHPCKFTSTHPASGTGFRYRQAGVQFYQGMVLGQDLSLRYCVCFAASDPRLDVTPPTNRIGWTKMDQNRRWKKKRLQMLRYMGETVVVPETMTDDVIMSLSRRPPQGVEDEDSSYPGIATRGGATESSKPVHLNMSIIRRAISERLHDNSSLPTAAGLPQQYLDMLRDVVHGRHINETMPFMTWQDIVAEGESDHASDTVPAEQLAKAVEEMLREVGDQTVMVQLTRRRNGDTSRVGNFSQLHRQLKSIWLGPLRHKLSAQELAARESWLADLSRELFLSMHGVAVQGTMNRPLFNSNSTRGQSRSQQSGLPPRNSARSSQAATSGPPSSPFPSSPPASSVRSSAEPISDDAFERLRLLAPTIQPPKTSKKPAVLSYWPTERGVDPATYVSSVAIASDKKLDGARQRLQRIEAKRRATSDRYRRRVPPPPLTSSSSLARSGLPSPLPEKRDDDRSGVATQQVLSSQLQMPPSSSQVPGPPVISMSQPVSGPFGGRKKKKAKKEKRSGFR</sequence>
<feature type="compositionally biased region" description="Basic and acidic residues" evidence="1">
    <location>
        <begin position="937"/>
        <end position="946"/>
    </location>
</feature>
<reference evidence="4" key="1">
    <citation type="submission" date="2020-03" db="EMBL/GenBank/DDBJ databases">
        <title>Site-based positive gene gene selection in Geosmithia morbida across the United States reveals a broad range of putative effectors and factors for local host and environmental adapation.</title>
        <authorList>
            <person name="Onufrak A."/>
            <person name="Murdoch R.W."/>
            <person name="Gazis R."/>
            <person name="Huff M."/>
            <person name="Staton M."/>
            <person name="Klingeman W."/>
            <person name="Hadziabdic D."/>
        </authorList>
    </citation>
    <scope>NUCLEOTIDE SEQUENCE</scope>
    <source>
        <strain evidence="4">1262</strain>
    </source>
</reference>
<feature type="compositionally biased region" description="Basic residues" evidence="1">
    <location>
        <begin position="1019"/>
        <end position="1034"/>
    </location>
</feature>
<dbReference type="Pfam" id="PF10214">
    <property type="entry name" value="Rrn6_beta-prop"/>
    <property type="match status" value="1"/>
</dbReference>
<feature type="region of interest" description="Disordered" evidence="1">
    <location>
        <begin position="937"/>
        <end position="1034"/>
    </location>
</feature>
<dbReference type="PANTHER" id="PTHR28221">
    <property type="entry name" value="RNA POLYMERASE I-SPECIFIC TRANSCRIPTION INITIATION FACTOR RRN6"/>
    <property type="match status" value="1"/>
</dbReference>
<comment type="caution">
    <text evidence="4">The sequence shown here is derived from an EMBL/GenBank/DDBJ whole genome shotgun (WGS) entry which is preliminary data.</text>
</comment>
<dbReference type="OrthoDB" id="4090074at2759"/>
<dbReference type="RefSeq" id="XP_035322393.1">
    <property type="nucleotide sequence ID" value="XM_035468412.1"/>
</dbReference>
<dbReference type="PANTHER" id="PTHR28221:SF2">
    <property type="entry name" value="RNA POLYMERASE I-SPECIFIC TRANSCRIPTION INITIATION FACTOR RRN6"/>
    <property type="match status" value="1"/>
</dbReference>
<protein>
    <recommendedName>
        <fullName evidence="6">RNA polymerase I-specific transcription initiation factor RRN6-like protein</fullName>
    </recommendedName>
</protein>
<evidence type="ECO:0000256" key="1">
    <source>
        <dbReference type="SAM" id="MobiDB-lite"/>
    </source>
</evidence>
<feature type="compositionally biased region" description="Low complexity" evidence="1">
    <location>
        <begin position="821"/>
        <end position="835"/>
    </location>
</feature>
<evidence type="ECO:0000259" key="3">
    <source>
        <dbReference type="Pfam" id="PF20639"/>
    </source>
</evidence>
<feature type="region of interest" description="Disordered" evidence="1">
    <location>
        <begin position="628"/>
        <end position="653"/>
    </location>
</feature>
<dbReference type="GO" id="GO:0070860">
    <property type="term" value="C:RNA polymerase I core factor complex"/>
    <property type="evidence" value="ECO:0007669"/>
    <property type="project" value="TreeGrafter"/>
</dbReference>
<feature type="region of interest" description="Disordered" evidence="1">
    <location>
        <begin position="817"/>
        <end position="871"/>
    </location>
</feature>
<feature type="compositionally biased region" description="Low complexity" evidence="1">
    <location>
        <begin position="862"/>
        <end position="871"/>
    </location>
</feature>
<dbReference type="AlphaFoldDB" id="A0A9P4YV94"/>